<accession>A0ABS4FHT8</accession>
<dbReference type="RefSeq" id="WP_210095468.1">
    <property type="nucleotide sequence ID" value="NZ_DMBX01000052.1"/>
</dbReference>
<dbReference type="PROSITE" id="PS01230">
    <property type="entry name" value="TRMA_1"/>
    <property type="match status" value="1"/>
</dbReference>
<dbReference type="InterPro" id="IPR010280">
    <property type="entry name" value="U5_MeTrfase_fam"/>
</dbReference>
<dbReference type="Pfam" id="PF01938">
    <property type="entry name" value="TRAM"/>
    <property type="match status" value="1"/>
</dbReference>
<evidence type="ECO:0000313" key="8">
    <source>
        <dbReference type="EMBL" id="MBP1895821.1"/>
    </source>
</evidence>
<dbReference type="GO" id="GO:0032259">
    <property type="term" value="P:methylation"/>
    <property type="evidence" value="ECO:0007669"/>
    <property type="project" value="UniProtKB-KW"/>
</dbReference>
<reference evidence="8 9" key="1">
    <citation type="submission" date="2021-03" db="EMBL/GenBank/DDBJ databases">
        <title>Genomic Encyclopedia of Type Strains, Phase IV (KMG-IV): sequencing the most valuable type-strain genomes for metagenomic binning, comparative biology and taxonomic classification.</title>
        <authorList>
            <person name="Goeker M."/>
        </authorList>
    </citation>
    <scope>NUCLEOTIDE SEQUENCE [LARGE SCALE GENOMIC DNA]</scope>
    <source>
        <strain evidence="8 9">DSM 15596</strain>
    </source>
</reference>
<feature type="binding site" evidence="4">
    <location>
        <position position="369"/>
    </location>
    <ligand>
        <name>S-adenosyl-L-methionine</name>
        <dbReference type="ChEBI" id="CHEBI:59789"/>
    </ligand>
</feature>
<dbReference type="Proteomes" id="UP000706926">
    <property type="component" value="Unassembled WGS sequence"/>
</dbReference>
<evidence type="ECO:0000256" key="2">
    <source>
        <dbReference type="ARBA" id="ARBA00022679"/>
    </source>
</evidence>
<evidence type="ECO:0000313" key="9">
    <source>
        <dbReference type="Proteomes" id="UP000706926"/>
    </source>
</evidence>
<dbReference type="PANTHER" id="PTHR11061">
    <property type="entry name" value="RNA M5U METHYLTRANSFERASE"/>
    <property type="match status" value="1"/>
</dbReference>
<dbReference type="InterPro" id="IPR029063">
    <property type="entry name" value="SAM-dependent_MTases_sf"/>
</dbReference>
<feature type="region of interest" description="Disordered" evidence="6">
    <location>
        <begin position="1"/>
        <end position="85"/>
    </location>
</feature>
<dbReference type="PROSITE" id="PS50926">
    <property type="entry name" value="TRAM"/>
    <property type="match status" value="1"/>
</dbReference>
<evidence type="ECO:0000256" key="3">
    <source>
        <dbReference type="ARBA" id="ARBA00022691"/>
    </source>
</evidence>
<feature type="binding site" evidence="4">
    <location>
        <position position="398"/>
    </location>
    <ligand>
        <name>S-adenosyl-L-methionine</name>
        <dbReference type="ChEBI" id="CHEBI:59789"/>
    </ligand>
</feature>
<dbReference type="Gene3D" id="3.40.50.150">
    <property type="entry name" value="Vaccinia Virus protein VP39"/>
    <property type="match status" value="1"/>
</dbReference>
<keyword evidence="9" id="KW-1185">Reference proteome</keyword>
<dbReference type="PROSITE" id="PS51687">
    <property type="entry name" value="SAM_MT_RNA_M5U"/>
    <property type="match status" value="1"/>
</dbReference>
<dbReference type="EC" id="2.1.1.190" evidence="8"/>
<keyword evidence="2 4" id="KW-0808">Transferase</keyword>
<evidence type="ECO:0000256" key="4">
    <source>
        <dbReference type="PROSITE-ProRule" id="PRU01024"/>
    </source>
</evidence>
<organism evidence="8 9">
    <name type="scientific">Paenibacillus lactis</name>
    <dbReference type="NCBI Taxonomy" id="228574"/>
    <lineage>
        <taxon>Bacteria</taxon>
        <taxon>Bacillati</taxon>
        <taxon>Bacillota</taxon>
        <taxon>Bacilli</taxon>
        <taxon>Bacillales</taxon>
        <taxon>Paenibacillaceae</taxon>
        <taxon>Paenibacillus</taxon>
    </lineage>
</organism>
<dbReference type="GeneID" id="95406817"/>
<dbReference type="PANTHER" id="PTHR11061:SF45">
    <property type="match status" value="1"/>
</dbReference>
<evidence type="ECO:0000256" key="6">
    <source>
        <dbReference type="SAM" id="MobiDB-lite"/>
    </source>
</evidence>
<keyword evidence="3 4" id="KW-0949">S-adenosyl-L-methionine</keyword>
<dbReference type="Pfam" id="PF05958">
    <property type="entry name" value="tRNA_U5-meth_tr"/>
    <property type="match status" value="1"/>
</dbReference>
<dbReference type="Gene3D" id="2.40.50.140">
    <property type="entry name" value="Nucleic acid-binding proteins"/>
    <property type="match status" value="1"/>
</dbReference>
<dbReference type="CDD" id="cd02440">
    <property type="entry name" value="AdoMet_MTases"/>
    <property type="match status" value="1"/>
</dbReference>
<dbReference type="SUPFAM" id="SSF53335">
    <property type="entry name" value="S-adenosyl-L-methionine-dependent methyltransferases"/>
    <property type="match status" value="1"/>
</dbReference>
<feature type="domain" description="TRAM" evidence="7">
    <location>
        <begin position="87"/>
        <end position="145"/>
    </location>
</feature>
<evidence type="ECO:0000259" key="7">
    <source>
        <dbReference type="PROSITE" id="PS50926"/>
    </source>
</evidence>
<dbReference type="InterPro" id="IPR030390">
    <property type="entry name" value="MeTrfase_TrmA_AS"/>
</dbReference>
<evidence type="ECO:0000256" key="5">
    <source>
        <dbReference type="PROSITE-ProRule" id="PRU10015"/>
    </source>
</evidence>
<feature type="compositionally biased region" description="Polar residues" evidence="6">
    <location>
        <begin position="1"/>
        <end position="11"/>
    </location>
</feature>
<feature type="binding site" evidence="4">
    <location>
        <position position="467"/>
    </location>
    <ligand>
        <name>S-adenosyl-L-methionine</name>
        <dbReference type="ChEBI" id="CHEBI:59789"/>
    </ligand>
</feature>
<evidence type="ECO:0000256" key="1">
    <source>
        <dbReference type="ARBA" id="ARBA00022603"/>
    </source>
</evidence>
<sequence>MSKQQRSAHNNKNSKHGKAEGAKPSGPAASSRPKPSGKPAYSREDSKPATGRKAASSKERPNPKAGKAPHSYNQKRRSTSNTTNAEELKSGDIIIVTIKRLGINGEGIGYYRRKAVFIDGAITDEVVKAEVQEVQPKFIKAQLLEVEKRSPHRIEPPCPVFGICGGCQIQHISYEGQLAAKTDIVREAFNRYAGLDNLRFKPILGMEHPWNYRNKAQLQLKRQGREVIAGLYEADSHSIVDISGCPIQHPKVNEAVEKVKSVLEELRIPLYKENGSKDGVRTIVVRHGFQSGELQVTLVTAGSRLPRQDDFVRMLRLTMPEVSGIAMNINPKKTSLIFGERTITLWGAENMQESLSDLQFALSPRAFFQLNPQQTVKLYESVRAAAGLTGQETVIDAYCGTGTIGLWLAPYAKEIRGIEAIPEAVEDACINAQRNGRTNASFHVGQAEELLPRWVKDGLRPDVIIADPPRTGLDPRFLETILRTKPKRFVYVSCNPSTLAKDCKVLLDGGYEIDWVQPVDMFPQTSHVECVIGICRDDT</sequence>
<dbReference type="Gene3D" id="2.40.50.1070">
    <property type="match status" value="1"/>
</dbReference>
<dbReference type="SUPFAM" id="SSF50249">
    <property type="entry name" value="Nucleic acid-binding proteins"/>
    <property type="match status" value="1"/>
</dbReference>
<dbReference type="InterPro" id="IPR030391">
    <property type="entry name" value="MeTrfase_TrmA_CS"/>
</dbReference>
<protein>
    <submittedName>
        <fullName evidence="8">23S rRNA (Uracil1939-C5)-methyltransferase</fullName>
        <ecNumber evidence="8">2.1.1.190</ecNumber>
    </submittedName>
</protein>
<dbReference type="EMBL" id="JAGGKI010000017">
    <property type="protein sequence ID" value="MBP1895821.1"/>
    <property type="molecule type" value="Genomic_DNA"/>
</dbReference>
<gene>
    <name evidence="8" type="ORF">J2Z18_004931</name>
</gene>
<comment type="caution">
    <text evidence="8">The sequence shown here is derived from an EMBL/GenBank/DDBJ whole genome shotgun (WGS) entry which is preliminary data.</text>
</comment>
<proteinExistence type="inferred from homology"/>
<feature type="active site" description="Nucleophile" evidence="4">
    <location>
        <position position="494"/>
    </location>
</feature>
<dbReference type="InterPro" id="IPR002792">
    <property type="entry name" value="TRAM_dom"/>
</dbReference>
<dbReference type="InterPro" id="IPR012340">
    <property type="entry name" value="NA-bd_OB-fold"/>
</dbReference>
<dbReference type="NCBIfam" id="TIGR00479">
    <property type="entry name" value="rumA"/>
    <property type="match status" value="1"/>
</dbReference>
<dbReference type="GO" id="GO:0008168">
    <property type="term" value="F:methyltransferase activity"/>
    <property type="evidence" value="ECO:0007669"/>
    <property type="project" value="UniProtKB-KW"/>
</dbReference>
<keyword evidence="1 4" id="KW-0489">Methyltransferase</keyword>
<comment type="similarity">
    <text evidence="4">Belongs to the class I-like SAM-binding methyltransferase superfamily. RNA M5U methyltransferase family.</text>
</comment>
<dbReference type="PROSITE" id="PS01231">
    <property type="entry name" value="TRMA_2"/>
    <property type="match status" value="1"/>
</dbReference>
<name>A0ABS4FHT8_9BACL</name>
<feature type="binding site" evidence="4">
    <location>
        <position position="419"/>
    </location>
    <ligand>
        <name>S-adenosyl-L-methionine</name>
        <dbReference type="ChEBI" id="CHEBI:59789"/>
    </ligand>
</feature>
<feature type="active site" evidence="5">
    <location>
        <position position="494"/>
    </location>
</feature>